<sequence length="215" mass="24496">MKIIWDKPIDVSLLINENMVFWPNDPKFQREWVSKISEGRNANLSKIVMGSHTGTHIDTPYHFLEDGKTLDRIDIYKFLGLAKVFLIKNEEKIMLDDIVSLPIAEGDIILFKTKNSYLLRENKFHDNYVGLSIESAKYLASKRIKTVGIDYLSIGPRGDEGREVHRTLLREEIGIIEGLNLLNVREGLYFIVSLPLKIEGGEGSPVRAVLFPVEV</sequence>
<proteinExistence type="predicted"/>
<evidence type="ECO:0000256" key="3">
    <source>
        <dbReference type="ARBA" id="ARBA00011738"/>
    </source>
</evidence>
<dbReference type="GO" id="GO:0004061">
    <property type="term" value="F:arylformamidase activity"/>
    <property type="evidence" value="ECO:0007669"/>
    <property type="project" value="UniProtKB-EC"/>
</dbReference>
<accession>A0A7C3RMH0</accession>
<dbReference type="FunFam" id="3.50.30.50:FF:000001">
    <property type="entry name" value="Kynurenine formamidase"/>
    <property type="match status" value="1"/>
</dbReference>
<comment type="pathway">
    <text evidence="11">Amino-acid degradation; L-tryptophan degradation via kynurenine pathway; L-kynurenine from L-tryptophan: step 2/2.</text>
</comment>
<evidence type="ECO:0000256" key="5">
    <source>
        <dbReference type="ARBA" id="ARBA00014889"/>
    </source>
</evidence>
<evidence type="ECO:0000256" key="8">
    <source>
        <dbReference type="ARBA" id="ARBA00022833"/>
    </source>
</evidence>
<evidence type="ECO:0000256" key="1">
    <source>
        <dbReference type="ARBA" id="ARBA00001947"/>
    </source>
</evidence>
<keyword evidence="6" id="KW-0479">Metal-binding</keyword>
<evidence type="ECO:0000256" key="2">
    <source>
        <dbReference type="ARBA" id="ARBA00002204"/>
    </source>
</evidence>
<organism evidence="12">
    <name type="scientific">Dictyoglomus thermophilum</name>
    <dbReference type="NCBI Taxonomy" id="14"/>
    <lineage>
        <taxon>Bacteria</taxon>
        <taxon>Pseudomonadati</taxon>
        <taxon>Dictyoglomota</taxon>
        <taxon>Dictyoglomia</taxon>
        <taxon>Dictyoglomales</taxon>
        <taxon>Dictyoglomaceae</taxon>
        <taxon>Dictyoglomus</taxon>
    </lineage>
</organism>
<evidence type="ECO:0000313" key="12">
    <source>
        <dbReference type="EMBL" id="HFX13597.1"/>
    </source>
</evidence>
<evidence type="ECO:0000256" key="6">
    <source>
        <dbReference type="ARBA" id="ARBA00022723"/>
    </source>
</evidence>
<dbReference type="Pfam" id="PF04199">
    <property type="entry name" value="Cyclase"/>
    <property type="match status" value="1"/>
</dbReference>
<keyword evidence="9" id="KW-0823">Tryptophan catabolism</keyword>
<evidence type="ECO:0000256" key="4">
    <source>
        <dbReference type="ARBA" id="ARBA00012930"/>
    </source>
</evidence>
<comment type="cofactor">
    <cofactor evidence="1">
        <name>Zn(2+)</name>
        <dbReference type="ChEBI" id="CHEBI:29105"/>
    </cofactor>
</comment>
<evidence type="ECO:0000256" key="11">
    <source>
        <dbReference type="ARBA" id="ARBA00060547"/>
    </source>
</evidence>
<dbReference type="PANTHER" id="PTHR31118:SF32">
    <property type="entry name" value="KYNURENINE FORMAMIDASE"/>
    <property type="match status" value="1"/>
</dbReference>
<keyword evidence="7" id="KW-0378">Hydrolase</keyword>
<dbReference type="InterPro" id="IPR037175">
    <property type="entry name" value="KFase_sf"/>
</dbReference>
<dbReference type="SUPFAM" id="SSF102198">
    <property type="entry name" value="Putative cyclase"/>
    <property type="match status" value="1"/>
</dbReference>
<comment type="caution">
    <text evidence="12">The sequence shown here is derived from an EMBL/GenBank/DDBJ whole genome shotgun (WGS) entry which is preliminary data.</text>
</comment>
<dbReference type="EC" id="3.5.1.9" evidence="4"/>
<dbReference type="Gene3D" id="3.50.30.50">
    <property type="entry name" value="Putative cyclase"/>
    <property type="match status" value="1"/>
</dbReference>
<evidence type="ECO:0000256" key="7">
    <source>
        <dbReference type="ARBA" id="ARBA00022801"/>
    </source>
</evidence>
<gene>
    <name evidence="12" type="ORF">ENW00_05490</name>
</gene>
<dbReference type="EMBL" id="DTIN01000015">
    <property type="protein sequence ID" value="HFX13597.1"/>
    <property type="molecule type" value="Genomic_DNA"/>
</dbReference>
<dbReference type="AlphaFoldDB" id="A0A7C3RMH0"/>
<dbReference type="InterPro" id="IPR007325">
    <property type="entry name" value="KFase/CYL"/>
</dbReference>
<comment type="subunit">
    <text evidence="3">Homodimer.</text>
</comment>
<keyword evidence="8" id="KW-0862">Zinc</keyword>
<dbReference type="GO" id="GO:0019441">
    <property type="term" value="P:L-tryptophan catabolic process to kynurenine"/>
    <property type="evidence" value="ECO:0007669"/>
    <property type="project" value="InterPro"/>
</dbReference>
<reference evidence="12" key="1">
    <citation type="journal article" date="2020" name="mSystems">
        <title>Genome- and Community-Level Interaction Insights into Carbon Utilization and Element Cycling Functions of Hydrothermarchaeota in Hydrothermal Sediment.</title>
        <authorList>
            <person name="Zhou Z."/>
            <person name="Liu Y."/>
            <person name="Xu W."/>
            <person name="Pan J."/>
            <person name="Luo Z.H."/>
            <person name="Li M."/>
        </authorList>
    </citation>
    <scope>NUCLEOTIDE SEQUENCE [LARGE SCALE GENOMIC DNA]</scope>
    <source>
        <strain evidence="12">SpSt-81</strain>
    </source>
</reference>
<evidence type="ECO:0000256" key="9">
    <source>
        <dbReference type="ARBA" id="ARBA00023079"/>
    </source>
</evidence>
<comment type="catalytic activity">
    <reaction evidence="10">
        <text>N-formyl-L-kynurenine + H2O = L-kynurenine + formate + H(+)</text>
        <dbReference type="Rhea" id="RHEA:13009"/>
        <dbReference type="ChEBI" id="CHEBI:15377"/>
        <dbReference type="ChEBI" id="CHEBI:15378"/>
        <dbReference type="ChEBI" id="CHEBI:15740"/>
        <dbReference type="ChEBI" id="CHEBI:57959"/>
        <dbReference type="ChEBI" id="CHEBI:58629"/>
        <dbReference type="EC" id="3.5.1.9"/>
    </reaction>
</comment>
<comment type="function">
    <text evidence="2">Catalyzes the hydrolysis of N-formyl-L-kynurenine to L-kynurenine, the second step in the kynurenine pathway of tryptophan degradation.</text>
</comment>
<dbReference type="GO" id="GO:0046872">
    <property type="term" value="F:metal ion binding"/>
    <property type="evidence" value="ECO:0007669"/>
    <property type="project" value="UniProtKB-KW"/>
</dbReference>
<protein>
    <recommendedName>
        <fullName evidence="5">Kynurenine formamidase</fullName>
        <ecNumber evidence="4">3.5.1.9</ecNumber>
    </recommendedName>
</protein>
<name>A0A7C3RMH0_DICTH</name>
<evidence type="ECO:0000256" key="10">
    <source>
        <dbReference type="ARBA" id="ARBA00048496"/>
    </source>
</evidence>
<dbReference type="PANTHER" id="PTHR31118">
    <property type="entry name" value="CYCLASE-LIKE PROTEIN 2"/>
    <property type="match status" value="1"/>
</dbReference>